<dbReference type="Proteomes" id="UP000645462">
    <property type="component" value="Unassembled WGS sequence"/>
</dbReference>
<protein>
    <recommendedName>
        <fullName evidence="3">Phosphonate C-P lyase system protein PhnG</fullName>
    </recommendedName>
</protein>
<name>A0ABQ1KYA6_9RHOB</name>
<evidence type="ECO:0000313" key="1">
    <source>
        <dbReference type="EMBL" id="GGC14520.1"/>
    </source>
</evidence>
<dbReference type="SUPFAM" id="SSF53167">
    <property type="entry name" value="Purine and uridine phosphorylases"/>
    <property type="match status" value="1"/>
</dbReference>
<reference evidence="2" key="1">
    <citation type="journal article" date="2019" name="Int. J. Syst. Evol. Microbiol.">
        <title>The Global Catalogue of Microorganisms (GCM) 10K type strain sequencing project: providing services to taxonomists for standard genome sequencing and annotation.</title>
        <authorList>
            <consortium name="The Broad Institute Genomics Platform"/>
            <consortium name="The Broad Institute Genome Sequencing Center for Infectious Disease"/>
            <person name="Wu L."/>
            <person name="Ma J."/>
        </authorList>
    </citation>
    <scope>NUCLEOTIDE SEQUENCE [LARGE SCALE GENOMIC DNA]</scope>
    <source>
        <strain evidence="2">CGMCC 1.12478</strain>
    </source>
</reference>
<comment type="caution">
    <text evidence="1">The sequence shown here is derived from an EMBL/GenBank/DDBJ whole genome shotgun (WGS) entry which is preliminary data.</text>
</comment>
<evidence type="ECO:0008006" key="3">
    <source>
        <dbReference type="Google" id="ProtNLM"/>
    </source>
</evidence>
<keyword evidence="2" id="KW-1185">Reference proteome</keyword>
<proteinExistence type="predicted"/>
<evidence type="ECO:0000313" key="2">
    <source>
        <dbReference type="Proteomes" id="UP000645462"/>
    </source>
</evidence>
<dbReference type="RefSeq" id="WP_188483223.1">
    <property type="nucleotide sequence ID" value="NZ_BMFC01000010.1"/>
</dbReference>
<organism evidence="1 2">
    <name type="scientific">Marivita lacus</name>
    <dbReference type="NCBI Taxonomy" id="1323742"/>
    <lineage>
        <taxon>Bacteria</taxon>
        <taxon>Pseudomonadati</taxon>
        <taxon>Pseudomonadota</taxon>
        <taxon>Alphaproteobacteria</taxon>
        <taxon>Rhodobacterales</taxon>
        <taxon>Roseobacteraceae</taxon>
        <taxon>Marivita</taxon>
    </lineage>
</organism>
<dbReference type="InterPro" id="IPR035994">
    <property type="entry name" value="Nucleoside_phosphorylase_sf"/>
</dbReference>
<accession>A0ABQ1KYA6</accession>
<dbReference type="Pfam" id="PF06754">
    <property type="entry name" value="PhnG"/>
    <property type="match status" value="1"/>
</dbReference>
<dbReference type="EMBL" id="BMFC01000010">
    <property type="protein sequence ID" value="GGC14520.1"/>
    <property type="molecule type" value="Genomic_DNA"/>
</dbReference>
<dbReference type="InterPro" id="IPR009609">
    <property type="entry name" value="Phosphonate_metab_PhnG"/>
</dbReference>
<gene>
    <name evidence="1" type="ORF">GCM10011363_33830</name>
</gene>
<sequence>MKTKATHSDVLTVLARADAARIKSFAETLITPLGEIDVLQSRTGLVMLPMRDTAGGATFHLGEVLVSEAHVTRDGIDGYGMRRGRDLEAAMAMALVDLARACGIETARCEAFCADEAIRQAQADRDTLRCVQATRVDMETF</sequence>